<keyword evidence="2" id="KW-1185">Reference proteome</keyword>
<name>A0A859FHX4_9BACI</name>
<dbReference type="EMBL" id="CP041372">
    <property type="protein sequence ID" value="QKS72691.1"/>
    <property type="molecule type" value="Genomic_DNA"/>
</dbReference>
<evidence type="ECO:0000313" key="2">
    <source>
        <dbReference type="Proteomes" id="UP000318138"/>
    </source>
</evidence>
<sequence>MTKHGLERYRDAMHLLIDQMDDEQCGSKKLWAAAIAYAIGEETGWYTTSKEHVRPRNVHSHFKVSASRCNRVCTTCVGSILLECLS</sequence>
<evidence type="ECO:0000313" key="1">
    <source>
        <dbReference type="EMBL" id="QKS72691.1"/>
    </source>
</evidence>
<dbReference type="KEGG" id="psua:FLK61_39445"/>
<organism evidence="1 2">
    <name type="scientific">Paenalkalicoccus suaedae</name>
    <dbReference type="NCBI Taxonomy" id="2592382"/>
    <lineage>
        <taxon>Bacteria</taxon>
        <taxon>Bacillati</taxon>
        <taxon>Bacillota</taxon>
        <taxon>Bacilli</taxon>
        <taxon>Bacillales</taxon>
        <taxon>Bacillaceae</taxon>
        <taxon>Paenalkalicoccus</taxon>
    </lineage>
</organism>
<accession>A0A859FHX4</accession>
<protein>
    <submittedName>
        <fullName evidence="1">Uncharacterized protein</fullName>
    </submittedName>
</protein>
<dbReference type="Proteomes" id="UP000318138">
    <property type="component" value="Chromosome"/>
</dbReference>
<reference evidence="2" key="1">
    <citation type="submission" date="2019-07" db="EMBL/GenBank/DDBJ databases">
        <title>Bacillus alkalisoli sp. nov. isolated from saline soil.</title>
        <authorList>
            <person name="Sun J.-Q."/>
            <person name="Xu L."/>
        </authorList>
    </citation>
    <scope>NUCLEOTIDE SEQUENCE [LARGE SCALE GENOMIC DNA]</scope>
    <source>
        <strain evidence="2">M4U3P1</strain>
    </source>
</reference>
<proteinExistence type="predicted"/>
<dbReference type="AlphaFoldDB" id="A0A859FHX4"/>
<gene>
    <name evidence="1" type="ORF">FLK61_39445</name>
</gene>